<name>A0AAV2SHA6_MEGNR</name>
<accession>A0AAV2SHA6</accession>
<organism evidence="2 3">
    <name type="scientific">Meganyctiphanes norvegica</name>
    <name type="common">Northern krill</name>
    <name type="synonym">Thysanopoda norvegica</name>
    <dbReference type="NCBI Taxonomy" id="48144"/>
    <lineage>
        <taxon>Eukaryota</taxon>
        <taxon>Metazoa</taxon>
        <taxon>Ecdysozoa</taxon>
        <taxon>Arthropoda</taxon>
        <taxon>Crustacea</taxon>
        <taxon>Multicrustacea</taxon>
        <taxon>Malacostraca</taxon>
        <taxon>Eumalacostraca</taxon>
        <taxon>Eucarida</taxon>
        <taxon>Euphausiacea</taxon>
        <taxon>Euphausiidae</taxon>
        <taxon>Meganyctiphanes</taxon>
    </lineage>
</organism>
<evidence type="ECO:0000256" key="1">
    <source>
        <dbReference type="SAM" id="MobiDB-lite"/>
    </source>
</evidence>
<dbReference type="AlphaFoldDB" id="A0AAV2SHA6"/>
<feature type="non-terminal residue" evidence="2">
    <location>
        <position position="119"/>
    </location>
</feature>
<reference evidence="2 3" key="1">
    <citation type="submission" date="2024-05" db="EMBL/GenBank/DDBJ databases">
        <authorList>
            <person name="Wallberg A."/>
        </authorList>
    </citation>
    <scope>NUCLEOTIDE SEQUENCE [LARGE SCALE GENOMIC DNA]</scope>
</reference>
<proteinExistence type="predicted"/>
<feature type="region of interest" description="Disordered" evidence="1">
    <location>
        <begin position="62"/>
        <end position="84"/>
    </location>
</feature>
<gene>
    <name evidence="2" type="ORF">MNOR_LOCUS36597</name>
</gene>
<evidence type="ECO:0000313" key="2">
    <source>
        <dbReference type="EMBL" id="CAL4191438.1"/>
    </source>
</evidence>
<sequence>GSHLPASSSHGPYASQAPAYPVYASMPHGAYGAAFPGHHVQHMPPVYQQATHSTQSALPYMATGMTSAPGHLPPPTAPAHGYGGMSQEFLQTSIERAFASMATRYGHPSTWQTSGPPAQ</sequence>
<dbReference type="EMBL" id="CAXKWB010067795">
    <property type="protein sequence ID" value="CAL4191438.1"/>
    <property type="molecule type" value="Genomic_DNA"/>
</dbReference>
<keyword evidence="3" id="KW-1185">Reference proteome</keyword>
<protein>
    <submittedName>
        <fullName evidence="2">Uncharacterized protein</fullName>
    </submittedName>
</protein>
<comment type="caution">
    <text evidence="2">The sequence shown here is derived from an EMBL/GenBank/DDBJ whole genome shotgun (WGS) entry which is preliminary data.</text>
</comment>
<dbReference type="Proteomes" id="UP001497623">
    <property type="component" value="Unassembled WGS sequence"/>
</dbReference>
<evidence type="ECO:0000313" key="3">
    <source>
        <dbReference type="Proteomes" id="UP001497623"/>
    </source>
</evidence>
<feature type="non-terminal residue" evidence="2">
    <location>
        <position position="1"/>
    </location>
</feature>